<dbReference type="SUPFAM" id="SSF48371">
    <property type="entry name" value="ARM repeat"/>
    <property type="match status" value="1"/>
</dbReference>
<evidence type="ECO:0000256" key="6">
    <source>
        <dbReference type="SAM" id="MobiDB-lite"/>
    </source>
</evidence>
<protein>
    <recommendedName>
        <fullName evidence="7">AGC-kinase C-terminal domain-containing protein</fullName>
    </recommendedName>
</protein>
<dbReference type="Proteomes" id="UP000673691">
    <property type="component" value="Unassembled WGS sequence"/>
</dbReference>
<dbReference type="PROSITE" id="PS51285">
    <property type="entry name" value="AGC_KINASE_CTER"/>
    <property type="match status" value="1"/>
</dbReference>
<dbReference type="InterPro" id="IPR017892">
    <property type="entry name" value="Pkinase_C"/>
</dbReference>
<gene>
    <name evidence="8" type="ORF">BJ554DRAFT_6143</name>
</gene>
<evidence type="ECO:0000256" key="1">
    <source>
        <dbReference type="ARBA" id="ARBA00022527"/>
    </source>
</evidence>
<proteinExistence type="predicted"/>
<dbReference type="SUPFAM" id="SSF56112">
    <property type="entry name" value="Protein kinase-like (PK-like)"/>
    <property type="match status" value="1"/>
</dbReference>
<evidence type="ECO:0000259" key="7">
    <source>
        <dbReference type="PROSITE" id="PS51285"/>
    </source>
</evidence>
<dbReference type="Gene3D" id="1.10.510.10">
    <property type="entry name" value="Transferase(Phosphotransferase) domain 1"/>
    <property type="match status" value="1"/>
</dbReference>
<dbReference type="Pfam" id="PF00433">
    <property type="entry name" value="Pkinase_C"/>
    <property type="match status" value="1"/>
</dbReference>
<feature type="domain" description="AGC-kinase C-terminal" evidence="7">
    <location>
        <begin position="53"/>
        <end position="157"/>
    </location>
</feature>
<dbReference type="InterPro" id="IPR011009">
    <property type="entry name" value="Kinase-like_dom_sf"/>
</dbReference>
<keyword evidence="4" id="KW-0418">Kinase</keyword>
<dbReference type="PANTHER" id="PTHR24351">
    <property type="entry name" value="RIBOSOMAL PROTEIN S6 KINASE"/>
    <property type="match status" value="1"/>
</dbReference>
<dbReference type="OrthoDB" id="63267at2759"/>
<dbReference type="AlphaFoldDB" id="A0A8H8DKG1"/>
<name>A0A8H8DKG1_9FUNG</name>
<evidence type="ECO:0000256" key="5">
    <source>
        <dbReference type="ARBA" id="ARBA00022840"/>
    </source>
</evidence>
<keyword evidence="9" id="KW-1185">Reference proteome</keyword>
<dbReference type="GO" id="GO:0005524">
    <property type="term" value="F:ATP binding"/>
    <property type="evidence" value="ECO:0007669"/>
    <property type="project" value="UniProtKB-KW"/>
</dbReference>
<evidence type="ECO:0000256" key="4">
    <source>
        <dbReference type="ARBA" id="ARBA00022777"/>
    </source>
</evidence>
<dbReference type="EMBL" id="JAEFCI010003362">
    <property type="protein sequence ID" value="KAG5461630.1"/>
    <property type="molecule type" value="Genomic_DNA"/>
</dbReference>
<feature type="region of interest" description="Disordered" evidence="6">
    <location>
        <begin position="163"/>
        <end position="256"/>
    </location>
</feature>
<comment type="caution">
    <text evidence="8">The sequence shown here is derived from an EMBL/GenBank/DDBJ whole genome shotgun (WGS) entry which is preliminary data.</text>
</comment>
<keyword evidence="1" id="KW-0723">Serine/threonine-protein kinase</keyword>
<evidence type="ECO:0000256" key="2">
    <source>
        <dbReference type="ARBA" id="ARBA00022679"/>
    </source>
</evidence>
<dbReference type="InterPro" id="IPR000961">
    <property type="entry name" value="AGC-kinase_C"/>
</dbReference>
<accession>A0A8H8DKG1</accession>
<sequence length="256" mass="27682">MYDRILHERLRFPPDVSPTARSFILSLLERDPARRLGSGANGSQDVKNHPFFEGVDWGKVVRREYRPPFIPGVVGLVGDLDLRNIDPVFASEPIPASLLAEARDVGVHSSSAITPAGDGGVLPLGFSARSAGASSSSHDSLFNGFSFTTPDEEFEGIVRESVPGTEADRAEDEDPASAATTGSGSEEEATDDDDEEEEEEEDDEEEEEEDEEDEEDDEEDEEEGEGEEDDEESDAGEGSEEAVEEDCRKPPAASSA</sequence>
<evidence type="ECO:0000313" key="8">
    <source>
        <dbReference type="EMBL" id="KAG5461630.1"/>
    </source>
</evidence>
<reference evidence="8 9" key="1">
    <citation type="journal article" name="Sci. Rep.">
        <title>Genome-scale phylogenetic analyses confirm Olpidium as the closest living zoosporic fungus to the non-flagellated, terrestrial fungi.</title>
        <authorList>
            <person name="Chang Y."/>
            <person name="Rochon D."/>
            <person name="Sekimoto S."/>
            <person name="Wang Y."/>
            <person name="Chovatia M."/>
            <person name="Sandor L."/>
            <person name="Salamov A."/>
            <person name="Grigoriev I.V."/>
            <person name="Stajich J.E."/>
            <person name="Spatafora J.W."/>
        </authorList>
    </citation>
    <scope>NUCLEOTIDE SEQUENCE [LARGE SCALE GENOMIC DNA]</scope>
    <source>
        <strain evidence="8">S191</strain>
    </source>
</reference>
<evidence type="ECO:0000256" key="3">
    <source>
        <dbReference type="ARBA" id="ARBA00022741"/>
    </source>
</evidence>
<evidence type="ECO:0000313" key="9">
    <source>
        <dbReference type="Proteomes" id="UP000673691"/>
    </source>
</evidence>
<keyword evidence="2" id="KW-0808">Transferase</keyword>
<keyword evidence="3" id="KW-0547">Nucleotide-binding</keyword>
<dbReference type="Gene3D" id="3.30.200.20">
    <property type="entry name" value="Phosphorylase Kinase, domain 1"/>
    <property type="match status" value="1"/>
</dbReference>
<organism evidence="8 9">
    <name type="scientific">Olpidium bornovanus</name>
    <dbReference type="NCBI Taxonomy" id="278681"/>
    <lineage>
        <taxon>Eukaryota</taxon>
        <taxon>Fungi</taxon>
        <taxon>Fungi incertae sedis</taxon>
        <taxon>Olpidiomycota</taxon>
        <taxon>Olpidiomycotina</taxon>
        <taxon>Olpidiomycetes</taxon>
        <taxon>Olpidiales</taxon>
        <taxon>Olpidiaceae</taxon>
        <taxon>Olpidium</taxon>
    </lineage>
</organism>
<feature type="compositionally biased region" description="Acidic residues" evidence="6">
    <location>
        <begin position="185"/>
        <end position="244"/>
    </location>
</feature>
<dbReference type="InterPro" id="IPR016024">
    <property type="entry name" value="ARM-type_fold"/>
</dbReference>
<dbReference type="GO" id="GO:0004674">
    <property type="term" value="F:protein serine/threonine kinase activity"/>
    <property type="evidence" value="ECO:0007669"/>
    <property type="project" value="UniProtKB-KW"/>
</dbReference>
<keyword evidence="5" id="KW-0067">ATP-binding</keyword>